<organism evidence="1 2">
    <name type="scientific">Halocalculus aciditolerans</name>
    <dbReference type="NCBI Taxonomy" id="1383812"/>
    <lineage>
        <taxon>Archaea</taxon>
        <taxon>Methanobacteriati</taxon>
        <taxon>Methanobacteriota</taxon>
        <taxon>Stenosarchaea group</taxon>
        <taxon>Halobacteria</taxon>
        <taxon>Halobacteriales</taxon>
        <taxon>Halobacteriaceae</taxon>
        <taxon>Halocalculus</taxon>
    </lineage>
</organism>
<sequence length="203" mass="23408">MTITQQDHKAAETTMNPFGAQDDIIAVLPNVVQNMLREFSERKDVPEDLTISERRARKVCDCRDIGSYTLDIDSRLTSEISNYPFKATYEDNLGINDLRDITKNKNVSLPIVQLTPAYYEDCVGYTVQSDKYDGGRDNFTLVMKVNHNYVLIYDPRRFRNTNGQKMEATEIPQDDFMSAWLGELNVTSSLWIEPTDQKRISQY</sequence>
<reference evidence="1" key="2">
    <citation type="submission" date="2020-09" db="EMBL/GenBank/DDBJ databases">
        <authorList>
            <person name="Sun Q."/>
            <person name="Ohkuma M."/>
        </authorList>
    </citation>
    <scope>NUCLEOTIDE SEQUENCE</scope>
    <source>
        <strain evidence="1">JCM 19596</strain>
    </source>
</reference>
<dbReference type="AlphaFoldDB" id="A0A830FJ26"/>
<dbReference type="RefSeq" id="WP_188977495.1">
    <property type="nucleotide sequence ID" value="NZ_BMPG01000002.1"/>
</dbReference>
<dbReference type="EMBL" id="BMPG01000002">
    <property type="protein sequence ID" value="GGL57708.1"/>
    <property type="molecule type" value="Genomic_DNA"/>
</dbReference>
<dbReference type="Proteomes" id="UP000607197">
    <property type="component" value="Unassembled WGS sequence"/>
</dbReference>
<comment type="caution">
    <text evidence="1">The sequence shown here is derived from an EMBL/GenBank/DDBJ whole genome shotgun (WGS) entry which is preliminary data.</text>
</comment>
<evidence type="ECO:0000313" key="2">
    <source>
        <dbReference type="Proteomes" id="UP000607197"/>
    </source>
</evidence>
<dbReference type="OrthoDB" id="349991at2157"/>
<evidence type="ECO:0000313" key="1">
    <source>
        <dbReference type="EMBL" id="GGL57708.1"/>
    </source>
</evidence>
<name>A0A830FJ26_9EURY</name>
<reference evidence="1" key="1">
    <citation type="journal article" date="2014" name="Int. J. Syst. Evol. Microbiol.">
        <title>Complete genome sequence of Corynebacterium casei LMG S-19264T (=DSM 44701T), isolated from a smear-ripened cheese.</title>
        <authorList>
            <consortium name="US DOE Joint Genome Institute (JGI-PGF)"/>
            <person name="Walter F."/>
            <person name="Albersmeier A."/>
            <person name="Kalinowski J."/>
            <person name="Ruckert C."/>
        </authorList>
    </citation>
    <scope>NUCLEOTIDE SEQUENCE</scope>
    <source>
        <strain evidence="1">JCM 19596</strain>
    </source>
</reference>
<proteinExistence type="predicted"/>
<keyword evidence="2" id="KW-1185">Reference proteome</keyword>
<protein>
    <submittedName>
        <fullName evidence="1">Uncharacterized protein</fullName>
    </submittedName>
</protein>
<accession>A0A830FJ26</accession>
<gene>
    <name evidence="1" type="ORF">GCM10009039_14860</name>
</gene>